<keyword evidence="2" id="KW-1185">Reference proteome</keyword>
<reference evidence="2" key="1">
    <citation type="journal article" date="2020" name="Genome Biol.">
        <title>Gamete binning: chromosome-level and haplotype-resolved genome assembly enabled by high-throughput single-cell sequencing of gamete genomes.</title>
        <authorList>
            <person name="Campoy J.A."/>
            <person name="Sun H."/>
            <person name="Goel M."/>
            <person name="Jiao W.-B."/>
            <person name="Folz-Donahue K."/>
            <person name="Wang N."/>
            <person name="Rubio M."/>
            <person name="Liu C."/>
            <person name="Kukat C."/>
            <person name="Ruiz D."/>
            <person name="Huettel B."/>
            <person name="Schneeberger K."/>
        </authorList>
    </citation>
    <scope>NUCLEOTIDE SEQUENCE [LARGE SCALE GENOMIC DNA]</scope>
    <source>
        <strain evidence="2">cv. Rojo Pasion</strain>
    </source>
</reference>
<dbReference type="EMBL" id="CAEKKB010000008">
    <property type="protein sequence ID" value="CAB4320225.1"/>
    <property type="molecule type" value="Genomic_DNA"/>
</dbReference>
<dbReference type="Proteomes" id="UP000507245">
    <property type="component" value="Unassembled WGS sequence"/>
</dbReference>
<accession>A0A6J5Y8G1</accession>
<proteinExistence type="predicted"/>
<evidence type="ECO:0000313" key="1">
    <source>
        <dbReference type="EMBL" id="CAB4320225.1"/>
    </source>
</evidence>
<gene>
    <name evidence="1" type="ORF">ORAREDHAP_LOCUS48859</name>
</gene>
<sequence length="72" mass="8077">MAHGTSLMAISLKPHNFSFPHLTTMILVHPTLTMHFGFNNINLSLSHWSSRSGLSCDRDCLIYGGRGYIQLM</sequence>
<name>A0A6J5Y8G1_PRUAR</name>
<dbReference type="AlphaFoldDB" id="A0A6J5Y8G1"/>
<protein>
    <submittedName>
        <fullName evidence="1">Uncharacterized protein</fullName>
    </submittedName>
</protein>
<organism evidence="1 2">
    <name type="scientific">Prunus armeniaca</name>
    <name type="common">Apricot</name>
    <name type="synonym">Armeniaca vulgaris</name>
    <dbReference type="NCBI Taxonomy" id="36596"/>
    <lineage>
        <taxon>Eukaryota</taxon>
        <taxon>Viridiplantae</taxon>
        <taxon>Streptophyta</taxon>
        <taxon>Embryophyta</taxon>
        <taxon>Tracheophyta</taxon>
        <taxon>Spermatophyta</taxon>
        <taxon>Magnoliopsida</taxon>
        <taxon>eudicotyledons</taxon>
        <taxon>Gunneridae</taxon>
        <taxon>Pentapetalae</taxon>
        <taxon>rosids</taxon>
        <taxon>fabids</taxon>
        <taxon>Rosales</taxon>
        <taxon>Rosaceae</taxon>
        <taxon>Amygdaloideae</taxon>
        <taxon>Amygdaleae</taxon>
        <taxon>Prunus</taxon>
    </lineage>
</organism>
<evidence type="ECO:0000313" key="2">
    <source>
        <dbReference type="Proteomes" id="UP000507245"/>
    </source>
</evidence>